<protein>
    <submittedName>
        <fullName evidence="1">Haloacid dehalogenase-like hydrolase</fullName>
    </submittedName>
</protein>
<sequence length="233" mass="24422">MTATLLLWDIDGTLISSVPGCAEIYPRAFERLTGRPAVHQVDISGRTERDIMDELFRRNGLGPAPRHRLAEVLVQELRHKAAELEAVGRVLPGARETLTALGMREGVVQSVLTGNLRANAALKLGVFGLDELVDQEVGAYGDDAVERAALVAVARRRAAAVHGRVFDAGNTVLIGDTVRDVAAGRDGGARVVAVASGTTGAAELRAAGAESVLPDLRDTPAVIRAVWPGGGAV</sequence>
<dbReference type="PANTHER" id="PTHR43434">
    <property type="entry name" value="PHOSPHOGLYCOLATE PHOSPHATASE"/>
    <property type="match status" value="1"/>
</dbReference>
<dbReference type="Gene3D" id="1.10.150.240">
    <property type="entry name" value="Putative phosphatase, domain 2"/>
    <property type="match status" value="1"/>
</dbReference>
<accession>A0ABN3EPT5</accession>
<dbReference type="SUPFAM" id="SSF56784">
    <property type="entry name" value="HAD-like"/>
    <property type="match status" value="1"/>
</dbReference>
<dbReference type="SFLD" id="SFLDG01129">
    <property type="entry name" value="C1.5:_HAD__Beta-PGM__Phosphata"/>
    <property type="match status" value="1"/>
</dbReference>
<dbReference type="SFLD" id="SFLDS00003">
    <property type="entry name" value="Haloacid_Dehalogenase"/>
    <property type="match status" value="1"/>
</dbReference>
<dbReference type="Pfam" id="PF00702">
    <property type="entry name" value="Hydrolase"/>
    <property type="match status" value="1"/>
</dbReference>
<evidence type="ECO:0000313" key="2">
    <source>
        <dbReference type="Proteomes" id="UP001500305"/>
    </source>
</evidence>
<evidence type="ECO:0000313" key="1">
    <source>
        <dbReference type="EMBL" id="GAA2266054.1"/>
    </source>
</evidence>
<organism evidence="1 2">
    <name type="scientific">Kitasatospora cystarginea</name>
    <dbReference type="NCBI Taxonomy" id="58350"/>
    <lineage>
        <taxon>Bacteria</taxon>
        <taxon>Bacillati</taxon>
        <taxon>Actinomycetota</taxon>
        <taxon>Actinomycetes</taxon>
        <taxon>Kitasatosporales</taxon>
        <taxon>Streptomycetaceae</taxon>
        <taxon>Kitasatospora</taxon>
    </lineage>
</organism>
<comment type="caution">
    <text evidence="1">The sequence shown here is derived from an EMBL/GenBank/DDBJ whole genome shotgun (WGS) entry which is preliminary data.</text>
</comment>
<reference evidence="1 2" key="1">
    <citation type="journal article" date="2019" name="Int. J. Syst. Evol. Microbiol.">
        <title>The Global Catalogue of Microorganisms (GCM) 10K type strain sequencing project: providing services to taxonomists for standard genome sequencing and annotation.</title>
        <authorList>
            <consortium name="The Broad Institute Genomics Platform"/>
            <consortium name="The Broad Institute Genome Sequencing Center for Infectious Disease"/>
            <person name="Wu L."/>
            <person name="Ma J."/>
        </authorList>
    </citation>
    <scope>NUCLEOTIDE SEQUENCE [LARGE SCALE GENOMIC DNA]</scope>
    <source>
        <strain evidence="1 2">JCM 7356</strain>
    </source>
</reference>
<gene>
    <name evidence="1" type="ORF">GCM10010430_58790</name>
</gene>
<dbReference type="EMBL" id="BAAATR010000033">
    <property type="protein sequence ID" value="GAA2266054.1"/>
    <property type="molecule type" value="Genomic_DNA"/>
</dbReference>
<dbReference type="InterPro" id="IPR023198">
    <property type="entry name" value="PGP-like_dom2"/>
</dbReference>
<dbReference type="Proteomes" id="UP001500305">
    <property type="component" value="Unassembled WGS sequence"/>
</dbReference>
<keyword evidence="2" id="KW-1185">Reference proteome</keyword>
<dbReference type="InterPro" id="IPR050155">
    <property type="entry name" value="HAD-like_hydrolase_sf"/>
</dbReference>
<name>A0ABN3EPT5_9ACTN</name>
<dbReference type="InterPro" id="IPR036412">
    <property type="entry name" value="HAD-like_sf"/>
</dbReference>
<dbReference type="Gene3D" id="3.40.50.1000">
    <property type="entry name" value="HAD superfamily/HAD-like"/>
    <property type="match status" value="1"/>
</dbReference>
<dbReference type="RefSeq" id="WP_344639539.1">
    <property type="nucleotide sequence ID" value="NZ_BAAATR010000033.1"/>
</dbReference>
<dbReference type="PANTHER" id="PTHR43434:SF1">
    <property type="entry name" value="PHOSPHOGLYCOLATE PHOSPHATASE"/>
    <property type="match status" value="1"/>
</dbReference>
<dbReference type="InterPro" id="IPR023214">
    <property type="entry name" value="HAD_sf"/>
</dbReference>
<proteinExistence type="predicted"/>